<dbReference type="AlphaFoldDB" id="A0A0B7NR94"/>
<gene>
    <name evidence="1" type="primary">PARPA_12320.1 scaffold 44939</name>
</gene>
<reference evidence="1 2" key="1">
    <citation type="submission" date="2014-09" db="EMBL/GenBank/DDBJ databases">
        <authorList>
            <person name="Ellenberger Sabrina"/>
        </authorList>
    </citation>
    <scope>NUCLEOTIDE SEQUENCE [LARGE SCALE GENOMIC DNA]</scope>
    <source>
        <strain evidence="1 2">CBS 412.66</strain>
    </source>
</reference>
<accession>A0A0B7NR94</accession>
<sequence length="87" mass="10243">MTELEAKISSLRKVYNNYSDEQKALFLYLLKFRFLKAKPAAERALINVRTAQGWVKRMKEDPEWDIYEKLTKSAVPNRNCRQSTNTS</sequence>
<dbReference type="OrthoDB" id="2283132at2759"/>
<dbReference type="EMBL" id="LN733737">
    <property type="protein sequence ID" value="CEP18020.1"/>
    <property type="molecule type" value="Genomic_DNA"/>
</dbReference>
<dbReference type="Proteomes" id="UP000054107">
    <property type="component" value="Unassembled WGS sequence"/>
</dbReference>
<keyword evidence="2" id="KW-1185">Reference proteome</keyword>
<organism evidence="1 2">
    <name type="scientific">Parasitella parasitica</name>
    <dbReference type="NCBI Taxonomy" id="35722"/>
    <lineage>
        <taxon>Eukaryota</taxon>
        <taxon>Fungi</taxon>
        <taxon>Fungi incertae sedis</taxon>
        <taxon>Mucoromycota</taxon>
        <taxon>Mucoromycotina</taxon>
        <taxon>Mucoromycetes</taxon>
        <taxon>Mucorales</taxon>
        <taxon>Mucorineae</taxon>
        <taxon>Mucoraceae</taxon>
        <taxon>Parasitella</taxon>
    </lineage>
</organism>
<dbReference type="STRING" id="35722.A0A0B7NR94"/>
<evidence type="ECO:0000313" key="1">
    <source>
        <dbReference type="EMBL" id="CEP18020.1"/>
    </source>
</evidence>
<proteinExistence type="predicted"/>
<name>A0A0B7NR94_9FUNG</name>
<protein>
    <submittedName>
        <fullName evidence="1">Uncharacterized protein</fullName>
    </submittedName>
</protein>
<evidence type="ECO:0000313" key="2">
    <source>
        <dbReference type="Proteomes" id="UP000054107"/>
    </source>
</evidence>